<feature type="region of interest" description="Disordered" evidence="1">
    <location>
        <begin position="98"/>
        <end position="124"/>
    </location>
</feature>
<gene>
    <name evidence="2" type="ORF">SADFL11_1597</name>
</gene>
<reference evidence="2 3" key="1">
    <citation type="submission" date="2008-01" db="EMBL/GenBank/DDBJ databases">
        <authorList>
            <person name="Wagner-Dobler I."/>
            <person name="Ferriera S."/>
            <person name="Johnson J."/>
            <person name="Kravitz S."/>
            <person name="Beeson K."/>
            <person name="Sutton G."/>
            <person name="Rogers Y.-H."/>
            <person name="Friedman R."/>
            <person name="Frazier M."/>
            <person name="Venter J.C."/>
        </authorList>
    </citation>
    <scope>NUCLEOTIDE SEQUENCE [LARGE SCALE GENOMIC DNA]</scope>
    <source>
        <strain evidence="3">DSM 17067 / NCIMB 14079 / DFL-11</strain>
    </source>
</reference>
<evidence type="ECO:0000256" key="1">
    <source>
        <dbReference type="SAM" id="MobiDB-lite"/>
    </source>
</evidence>
<evidence type="ECO:0000313" key="2">
    <source>
        <dbReference type="EMBL" id="EEE44310.1"/>
    </source>
</evidence>
<sequence>MTGRMHQLSRLVATLFLALVIAVVAGLPMPHQIADASEASVSSAAMPCEAMGHHGATSGANDHAQHDPSDIDRCCGGALCGGYTLAGGVDGLTTAMSSADFAQSPPDSLRVADTSLPKRPPRLL</sequence>
<dbReference type="Proteomes" id="UP000004703">
    <property type="component" value="Chromosome"/>
</dbReference>
<name>A0A5E8GX48_ROSAD</name>
<dbReference type="EMBL" id="ACCU02000004">
    <property type="protein sequence ID" value="EEE44310.1"/>
    <property type="molecule type" value="Genomic_DNA"/>
</dbReference>
<dbReference type="AlphaFoldDB" id="A0A5E8GX48"/>
<proteinExistence type="predicted"/>
<comment type="caution">
    <text evidence="2">The sequence shown here is derived from an EMBL/GenBank/DDBJ whole genome shotgun (WGS) entry which is preliminary data.</text>
</comment>
<reference evidence="2 3" key="2">
    <citation type="submission" date="2013-04" db="EMBL/GenBank/DDBJ databases">
        <authorList>
            <person name="Fiebig A."/>
            <person name="Pradella S."/>
            <person name="Wagner-Doebler I."/>
        </authorList>
    </citation>
    <scope>NUCLEOTIDE SEQUENCE [LARGE SCALE GENOMIC DNA]</scope>
    <source>
        <strain evidence="3">DSM 17067 / NCIMB 14079 / DFL-11</strain>
    </source>
</reference>
<evidence type="ECO:0008006" key="4">
    <source>
        <dbReference type="Google" id="ProtNLM"/>
    </source>
</evidence>
<accession>A0A5E8GX48</accession>
<organism evidence="2 3">
    <name type="scientific">Roseibium alexandrii (strain DSM 17067 / NCIMB 14079 / DFL-11)</name>
    <name type="common">Labrenzia alexandrii</name>
    <dbReference type="NCBI Taxonomy" id="244592"/>
    <lineage>
        <taxon>Bacteria</taxon>
        <taxon>Pseudomonadati</taxon>
        <taxon>Pseudomonadota</taxon>
        <taxon>Alphaproteobacteria</taxon>
        <taxon>Hyphomicrobiales</taxon>
        <taxon>Stappiaceae</taxon>
        <taxon>Roseibium</taxon>
    </lineage>
</organism>
<protein>
    <recommendedName>
        <fullName evidence="4">DUF2946 family protein</fullName>
    </recommendedName>
</protein>
<evidence type="ECO:0000313" key="3">
    <source>
        <dbReference type="Proteomes" id="UP000004703"/>
    </source>
</evidence>